<accession>A0A7X2MX27</accession>
<keyword evidence="9" id="KW-0548">Nucleotidyltransferase</keyword>
<name>A0A7X2MX27_9CLOT</name>
<keyword evidence="9" id="KW-0695">RNA-directed DNA polymerase</keyword>
<keyword evidence="7" id="KW-0378">Hydrolase</keyword>
<dbReference type="InterPro" id="IPR036397">
    <property type="entry name" value="RNaseH_sf"/>
</dbReference>
<dbReference type="EC" id="3.1.26.4" evidence="3"/>
<evidence type="ECO:0000256" key="1">
    <source>
        <dbReference type="ARBA" id="ARBA00000077"/>
    </source>
</evidence>
<dbReference type="InterPro" id="IPR012337">
    <property type="entry name" value="RNaseH-like_sf"/>
</dbReference>
<evidence type="ECO:0000256" key="4">
    <source>
        <dbReference type="ARBA" id="ARBA00022722"/>
    </source>
</evidence>
<dbReference type="PROSITE" id="PS50879">
    <property type="entry name" value="RNASE_H_1"/>
    <property type="match status" value="1"/>
</dbReference>
<evidence type="ECO:0000256" key="7">
    <source>
        <dbReference type="ARBA" id="ARBA00022801"/>
    </source>
</evidence>
<dbReference type="InterPro" id="IPR002156">
    <property type="entry name" value="RNaseH_domain"/>
</dbReference>
<dbReference type="PANTHER" id="PTHR10642">
    <property type="entry name" value="RIBONUCLEASE H1"/>
    <property type="match status" value="1"/>
</dbReference>
<dbReference type="GO" id="GO:0046872">
    <property type="term" value="F:metal ion binding"/>
    <property type="evidence" value="ECO:0007669"/>
    <property type="project" value="UniProtKB-KW"/>
</dbReference>
<dbReference type="InterPro" id="IPR009027">
    <property type="entry name" value="Ribosomal_bL9/RNase_H1_N"/>
</dbReference>
<dbReference type="CDD" id="cd09277">
    <property type="entry name" value="RNase_HI_bacteria_like"/>
    <property type="match status" value="1"/>
</dbReference>
<keyword evidence="6" id="KW-0255">Endonuclease</keyword>
<keyword evidence="10" id="KW-1185">Reference proteome</keyword>
<dbReference type="RefSeq" id="WP_154530546.1">
    <property type="nucleotide sequence ID" value="NZ_JAQXTV010000001.1"/>
</dbReference>
<dbReference type="InterPro" id="IPR037056">
    <property type="entry name" value="RNase_H1_N_sf"/>
</dbReference>
<comment type="catalytic activity">
    <reaction evidence="1">
        <text>Endonucleolytic cleavage to 5'-phosphomonoester.</text>
        <dbReference type="EC" id="3.1.26.4"/>
    </reaction>
</comment>
<dbReference type="GO" id="GO:0003676">
    <property type="term" value="F:nucleic acid binding"/>
    <property type="evidence" value="ECO:0007669"/>
    <property type="project" value="InterPro"/>
</dbReference>
<dbReference type="PANTHER" id="PTHR10642:SF26">
    <property type="entry name" value="RIBONUCLEASE H1"/>
    <property type="match status" value="1"/>
</dbReference>
<dbReference type="Pfam" id="PF01693">
    <property type="entry name" value="Cauli_VI"/>
    <property type="match status" value="1"/>
</dbReference>
<protein>
    <recommendedName>
        <fullName evidence="3">ribonuclease H</fullName>
        <ecNumber evidence="3">3.1.26.4</ecNumber>
    </recommendedName>
</protein>
<dbReference type="GO" id="GO:0003964">
    <property type="term" value="F:RNA-directed DNA polymerase activity"/>
    <property type="evidence" value="ECO:0007669"/>
    <property type="project" value="UniProtKB-KW"/>
</dbReference>
<evidence type="ECO:0000256" key="6">
    <source>
        <dbReference type="ARBA" id="ARBA00022759"/>
    </source>
</evidence>
<evidence type="ECO:0000256" key="2">
    <source>
        <dbReference type="ARBA" id="ARBA00005300"/>
    </source>
</evidence>
<dbReference type="SUPFAM" id="SSF55658">
    <property type="entry name" value="L9 N-domain-like"/>
    <property type="match status" value="1"/>
</dbReference>
<dbReference type="GO" id="GO:0043137">
    <property type="term" value="P:DNA replication, removal of RNA primer"/>
    <property type="evidence" value="ECO:0007669"/>
    <property type="project" value="TreeGrafter"/>
</dbReference>
<dbReference type="InterPro" id="IPR050092">
    <property type="entry name" value="RNase_H"/>
</dbReference>
<gene>
    <name evidence="9" type="ORF">FYJ33_04355</name>
</gene>
<dbReference type="InterPro" id="IPR011320">
    <property type="entry name" value="RNase_H1_N"/>
</dbReference>
<dbReference type="EMBL" id="VULX01000003">
    <property type="protein sequence ID" value="MSR90667.1"/>
    <property type="molecule type" value="Genomic_DNA"/>
</dbReference>
<evidence type="ECO:0000256" key="5">
    <source>
        <dbReference type="ARBA" id="ARBA00022723"/>
    </source>
</evidence>
<dbReference type="Gene3D" id="3.30.420.10">
    <property type="entry name" value="Ribonuclease H-like superfamily/Ribonuclease H"/>
    <property type="match status" value="1"/>
</dbReference>
<keyword evidence="9" id="KW-0808">Transferase</keyword>
<evidence type="ECO:0000313" key="9">
    <source>
        <dbReference type="EMBL" id="MSR90667.1"/>
    </source>
</evidence>
<keyword evidence="4" id="KW-0540">Nuclease</keyword>
<dbReference type="Pfam" id="PF00075">
    <property type="entry name" value="RNase_H"/>
    <property type="match status" value="1"/>
</dbReference>
<evidence type="ECO:0000313" key="10">
    <source>
        <dbReference type="Proteomes" id="UP000460287"/>
    </source>
</evidence>
<organism evidence="9 10">
    <name type="scientific">Inconstantimicrobium porci</name>
    <dbReference type="NCBI Taxonomy" id="2652291"/>
    <lineage>
        <taxon>Bacteria</taxon>
        <taxon>Bacillati</taxon>
        <taxon>Bacillota</taxon>
        <taxon>Clostridia</taxon>
        <taxon>Eubacteriales</taxon>
        <taxon>Clostridiaceae</taxon>
        <taxon>Inconstantimicrobium</taxon>
    </lineage>
</organism>
<dbReference type="SUPFAM" id="SSF53098">
    <property type="entry name" value="Ribonuclease H-like"/>
    <property type="match status" value="1"/>
</dbReference>
<dbReference type="Proteomes" id="UP000460287">
    <property type="component" value="Unassembled WGS sequence"/>
</dbReference>
<comment type="caution">
    <text evidence="9">The sequence shown here is derived from an EMBL/GenBank/DDBJ whole genome shotgun (WGS) entry which is preliminary data.</text>
</comment>
<dbReference type="AlphaFoldDB" id="A0A7X2MX27"/>
<evidence type="ECO:0000256" key="3">
    <source>
        <dbReference type="ARBA" id="ARBA00012180"/>
    </source>
</evidence>
<keyword evidence="5" id="KW-0479">Metal-binding</keyword>
<proteinExistence type="inferred from homology"/>
<comment type="similarity">
    <text evidence="2">Belongs to the RNase H family.</text>
</comment>
<reference evidence="9 10" key="1">
    <citation type="submission" date="2019-08" db="EMBL/GenBank/DDBJ databases">
        <title>In-depth cultivation of the pig gut microbiome towards novel bacterial diversity and tailored functional studies.</title>
        <authorList>
            <person name="Wylensek D."/>
            <person name="Hitch T.C.A."/>
            <person name="Clavel T."/>
        </authorList>
    </citation>
    <scope>NUCLEOTIDE SEQUENCE [LARGE SCALE GENOMIC DNA]</scope>
    <source>
        <strain evidence="9 10">WCA-383-APC-5B</strain>
    </source>
</reference>
<dbReference type="Gene3D" id="3.40.970.10">
    <property type="entry name" value="Ribonuclease H1, N-terminal domain"/>
    <property type="match status" value="1"/>
</dbReference>
<feature type="domain" description="RNase H type-1" evidence="8">
    <location>
        <begin position="72"/>
        <end position="210"/>
    </location>
</feature>
<sequence length="212" mass="24057">MASKFYAVACGKSGNGMIYNTWDECKKEVIGHKGAIYKSFTSREDAINFIKLHGVEIEIEDEPENVIKTENDTDTAEIYVDGSFNTVKNNFSYGFVVVNSDNIVYEDKGIGYDKDAIALRNVSGEVLGSLNAIRYAIEKGFKKVNIYFDYQGIQSWAIGTWKRNNRITQDYHSQIQAMKKKIDINFIKVKGHSGDRFNDRADYLAKKALEES</sequence>
<evidence type="ECO:0000259" key="8">
    <source>
        <dbReference type="PROSITE" id="PS50879"/>
    </source>
</evidence>
<dbReference type="GO" id="GO:0004523">
    <property type="term" value="F:RNA-DNA hybrid ribonuclease activity"/>
    <property type="evidence" value="ECO:0007669"/>
    <property type="project" value="UniProtKB-EC"/>
</dbReference>